<keyword evidence="4" id="KW-1185">Reference proteome</keyword>
<evidence type="ECO:0000259" key="1">
    <source>
        <dbReference type="PROSITE" id="PS51831"/>
    </source>
</evidence>
<accession>E6SI30</accession>
<dbReference type="PROSITE" id="PS51832">
    <property type="entry name" value="HD_GYP"/>
    <property type="match status" value="1"/>
</dbReference>
<organism evidence="3 4">
    <name type="scientific">Thermaerobacter marianensis (strain ATCC 700841 / DSM 12885 / JCM 10246 / 7p75a)</name>
    <dbReference type="NCBI Taxonomy" id="644966"/>
    <lineage>
        <taxon>Bacteria</taxon>
        <taxon>Bacillati</taxon>
        <taxon>Bacillota</taxon>
        <taxon>Clostridia</taxon>
        <taxon>Eubacteriales</taxon>
        <taxon>Clostridiales Family XVII. Incertae Sedis</taxon>
        <taxon>Thermaerobacter</taxon>
    </lineage>
</organism>
<evidence type="ECO:0000313" key="3">
    <source>
        <dbReference type="EMBL" id="ADU50808.1"/>
    </source>
</evidence>
<dbReference type="InterPro" id="IPR006674">
    <property type="entry name" value="HD_domain"/>
</dbReference>
<name>E6SI30_THEM7</name>
<dbReference type="InterPro" id="IPR003607">
    <property type="entry name" value="HD/PDEase_dom"/>
</dbReference>
<dbReference type="PROSITE" id="PS51831">
    <property type="entry name" value="HD"/>
    <property type="match status" value="1"/>
</dbReference>
<reference evidence="3 4" key="1">
    <citation type="journal article" date="2010" name="Stand. Genomic Sci.">
        <title>Complete genome sequence of Thermaerobacter marianensis type strain (7p75a).</title>
        <authorList>
            <person name="Han C."/>
            <person name="Gu W."/>
            <person name="Zhang X."/>
            <person name="Lapidus A."/>
            <person name="Nolan M."/>
            <person name="Copeland A."/>
            <person name="Lucas S."/>
            <person name="Del Rio T.G."/>
            <person name="Tice H."/>
            <person name="Cheng J.F."/>
            <person name="Tapia R."/>
            <person name="Goodwin L."/>
            <person name="Pitluck S."/>
            <person name="Pagani I."/>
            <person name="Ivanova N."/>
            <person name="Mavromatis K."/>
            <person name="Mikhailova N."/>
            <person name="Pati A."/>
            <person name="Chen A."/>
            <person name="Palaniappan K."/>
            <person name="Land M."/>
            <person name="Hauser L."/>
            <person name="Chang Y.J."/>
            <person name="Jeffries C.D."/>
            <person name="Schneider S."/>
            <person name="Rohde M."/>
            <person name="Goker M."/>
            <person name="Pukall R."/>
            <person name="Woyke T."/>
            <person name="Bristow J."/>
            <person name="Eisen J.A."/>
            <person name="Markowitz V."/>
            <person name="Hugenholtz P."/>
            <person name="Kyrpides N.C."/>
            <person name="Klenk H.P."/>
            <person name="Detter J.C."/>
        </authorList>
    </citation>
    <scope>NUCLEOTIDE SEQUENCE [LARGE SCALE GENOMIC DNA]</scope>
    <source>
        <strain evidence="4">ATCC 700841 / DSM 12885 / JCM 10246 / 7p75a</strain>
    </source>
</reference>
<dbReference type="SMART" id="SM00471">
    <property type="entry name" value="HDc"/>
    <property type="match status" value="1"/>
</dbReference>
<dbReference type="SUPFAM" id="SSF109604">
    <property type="entry name" value="HD-domain/PDEase-like"/>
    <property type="match status" value="1"/>
</dbReference>
<dbReference type="PANTHER" id="PTHR43155">
    <property type="entry name" value="CYCLIC DI-GMP PHOSPHODIESTERASE PA4108-RELATED"/>
    <property type="match status" value="1"/>
</dbReference>
<dbReference type="Gene3D" id="1.10.3210.10">
    <property type="entry name" value="Hypothetical protein af1432"/>
    <property type="match status" value="1"/>
</dbReference>
<dbReference type="InterPro" id="IPR037522">
    <property type="entry name" value="HD_GYP_dom"/>
</dbReference>
<dbReference type="EMBL" id="CP002344">
    <property type="protein sequence ID" value="ADU50808.1"/>
    <property type="molecule type" value="Genomic_DNA"/>
</dbReference>
<dbReference type="KEGG" id="tmr:Tmar_0693"/>
<dbReference type="Proteomes" id="UP000008915">
    <property type="component" value="Chromosome"/>
</dbReference>
<dbReference type="RefSeq" id="WP_013495113.1">
    <property type="nucleotide sequence ID" value="NC_014831.1"/>
</dbReference>
<dbReference type="STRING" id="644966.Tmar_0693"/>
<dbReference type="AlphaFoldDB" id="E6SI30"/>
<protein>
    <submittedName>
        <fullName evidence="3">Metal dependent phosphohydrolase</fullName>
    </submittedName>
</protein>
<dbReference type="Pfam" id="PF13487">
    <property type="entry name" value="HD_5"/>
    <property type="match status" value="1"/>
</dbReference>
<reference evidence="4" key="2">
    <citation type="journal article" date="2010" name="Stand. Genomic Sci.">
        <title>Complete genome sequence of Thermaerobacter marianensis type strain (7p75aT).</title>
        <authorList>
            <person name="Han C."/>
            <person name="Gu W."/>
            <person name="Zhang X."/>
            <person name="Lapidus A."/>
            <person name="Nolan M."/>
            <person name="Copeland A."/>
            <person name="Lucas S."/>
            <person name="Glavina Del Rio T."/>
            <person name="Tice H."/>
            <person name="Cheng J."/>
            <person name="Tapia R."/>
            <person name="Goodwin L."/>
            <person name="Pitluck S."/>
            <person name="Pagani I."/>
            <person name="Ivanova N."/>
            <person name="Mavromatis K."/>
            <person name="Mikhailova N."/>
            <person name="Pati A."/>
            <person name="Chen A."/>
            <person name="Palaniappan K."/>
            <person name="Land M."/>
            <person name="Hauser L."/>
            <person name="Chang Y."/>
            <person name="Jeffries C."/>
            <person name="Schneider S."/>
            <person name="Rohde M."/>
            <person name="Goker M."/>
            <person name="Pukall R."/>
            <person name="Woyke T."/>
            <person name="Bristow J."/>
            <person name="Eisen J."/>
            <person name="Markowitz V."/>
            <person name="Hugenholtz P."/>
            <person name="Kyrpides N."/>
            <person name="Klenk H."/>
            <person name="Detter J."/>
        </authorList>
    </citation>
    <scope>NUCLEOTIDE SEQUENCE [LARGE SCALE GENOMIC DNA]</scope>
    <source>
        <strain evidence="4">ATCC 700841 / DSM 12885 / JCM 10246 / 7p75a</strain>
    </source>
</reference>
<dbReference type="HOGENOM" id="CLU_000445_92_3_9"/>
<gene>
    <name evidence="3" type="ordered locus">Tmar_0693</name>
</gene>
<evidence type="ECO:0000259" key="2">
    <source>
        <dbReference type="PROSITE" id="PS51832"/>
    </source>
</evidence>
<feature type="domain" description="HD" evidence="1">
    <location>
        <begin position="27"/>
        <end position="149"/>
    </location>
</feature>
<sequence>MGRTPVRMQGDEIRYLVAVLRRHDLPTLRHSQRVASLARGIARLLGWDRDSLQMLTVAGLLHDVGKLAVDPAILNKPGRLTDEEWEAIRRHPVVSEELVLRATGSSRIAAWVRSHHERWDGGGYPDGLSGTAIPLASRLLALADAFDAMTEGRPYHLQPLTVDAALAEIDRQSARQFDPELAPLFIAMIRARPPLPGDLPRQWPPQ</sequence>
<evidence type="ECO:0000313" key="4">
    <source>
        <dbReference type="Proteomes" id="UP000008915"/>
    </source>
</evidence>
<feature type="domain" description="HD-GYP" evidence="2">
    <location>
        <begin position="5"/>
        <end position="201"/>
    </location>
</feature>
<proteinExistence type="predicted"/>
<dbReference type="CDD" id="cd00077">
    <property type="entry name" value="HDc"/>
    <property type="match status" value="1"/>
</dbReference>
<dbReference type="eggNOG" id="COG2206">
    <property type="taxonomic scope" value="Bacteria"/>
</dbReference>